<gene>
    <name evidence="6" type="ORF">US58_C0015G0003</name>
</gene>
<dbReference type="STRING" id="1619036.US58_C0015G0003"/>
<protein>
    <recommendedName>
        <fullName evidence="8">DUF2207 domain-containing protein</fullName>
    </recommendedName>
</protein>
<keyword evidence="2" id="KW-1133">Transmembrane helix</keyword>
<dbReference type="EMBL" id="LBTN01000015">
    <property type="protein sequence ID" value="KKQ40610.1"/>
    <property type="molecule type" value="Genomic_DNA"/>
</dbReference>
<organism evidence="6 7">
    <name type="scientific">Candidatus Magasanikbacteria bacterium GW2011_GWA2_37_8</name>
    <dbReference type="NCBI Taxonomy" id="1619036"/>
    <lineage>
        <taxon>Bacteria</taxon>
        <taxon>Candidatus Magasanikiibacteriota</taxon>
    </lineage>
</organism>
<evidence type="ECO:0000259" key="4">
    <source>
        <dbReference type="Pfam" id="PF09972"/>
    </source>
</evidence>
<evidence type="ECO:0000256" key="3">
    <source>
        <dbReference type="SAM" id="SignalP"/>
    </source>
</evidence>
<accession>A0A0G0HPU1</accession>
<proteinExistence type="predicted"/>
<evidence type="ECO:0000256" key="1">
    <source>
        <dbReference type="SAM" id="MobiDB-lite"/>
    </source>
</evidence>
<dbReference type="InterPro" id="IPR018702">
    <property type="entry name" value="DUF2207"/>
</dbReference>
<reference evidence="6 7" key="1">
    <citation type="journal article" date="2015" name="Nature">
        <title>rRNA introns, odd ribosomes, and small enigmatic genomes across a large radiation of phyla.</title>
        <authorList>
            <person name="Brown C.T."/>
            <person name="Hug L.A."/>
            <person name="Thomas B.C."/>
            <person name="Sharon I."/>
            <person name="Castelle C.J."/>
            <person name="Singh A."/>
            <person name="Wilkins M.J."/>
            <person name="Williams K.H."/>
            <person name="Banfield J.F."/>
        </authorList>
    </citation>
    <scope>NUCLEOTIDE SEQUENCE [LARGE SCALE GENOMIC DNA]</scope>
</reference>
<keyword evidence="2" id="KW-0812">Transmembrane</keyword>
<feature type="transmembrane region" description="Helical" evidence="2">
    <location>
        <begin position="244"/>
        <end position="261"/>
    </location>
</feature>
<dbReference type="AlphaFoldDB" id="A0A0G0HPU1"/>
<evidence type="ECO:0000256" key="2">
    <source>
        <dbReference type="SAM" id="Phobius"/>
    </source>
</evidence>
<feature type="signal peptide" evidence="3">
    <location>
        <begin position="1"/>
        <end position="24"/>
    </location>
</feature>
<feature type="compositionally biased region" description="Gly residues" evidence="1">
    <location>
        <begin position="551"/>
        <end position="569"/>
    </location>
</feature>
<dbReference type="Pfam" id="PF09972">
    <property type="entry name" value="DUF2207"/>
    <property type="match status" value="1"/>
</dbReference>
<feature type="transmembrane region" description="Helical" evidence="2">
    <location>
        <begin position="400"/>
        <end position="420"/>
    </location>
</feature>
<dbReference type="Pfam" id="PF20990">
    <property type="entry name" value="DUF2207_C"/>
    <property type="match status" value="1"/>
</dbReference>
<feature type="chain" id="PRO_5002532433" description="DUF2207 domain-containing protein" evidence="3">
    <location>
        <begin position="25"/>
        <end position="569"/>
    </location>
</feature>
<feature type="domain" description="Predicted membrane protein YciQ-like C-terminal" evidence="5">
    <location>
        <begin position="276"/>
        <end position="505"/>
    </location>
</feature>
<dbReference type="Proteomes" id="UP000034333">
    <property type="component" value="Unassembled WGS sequence"/>
</dbReference>
<keyword evidence="3" id="KW-0732">Signal</keyword>
<name>A0A0G0HPU1_9BACT</name>
<dbReference type="InterPro" id="IPR048389">
    <property type="entry name" value="YciQ-like_C"/>
</dbReference>
<evidence type="ECO:0000313" key="7">
    <source>
        <dbReference type="Proteomes" id="UP000034333"/>
    </source>
</evidence>
<evidence type="ECO:0000259" key="5">
    <source>
        <dbReference type="Pfam" id="PF20990"/>
    </source>
</evidence>
<evidence type="ECO:0008006" key="8">
    <source>
        <dbReference type="Google" id="ProtNLM"/>
    </source>
</evidence>
<feature type="domain" description="DUF2207" evidence="4">
    <location>
        <begin position="28"/>
        <end position="184"/>
    </location>
</feature>
<evidence type="ECO:0000313" key="6">
    <source>
        <dbReference type="EMBL" id="KKQ40610.1"/>
    </source>
</evidence>
<sequence length="569" mass="63100">MKKLILAAIIGGAFLLFAPGLALAQEKIDLFSATYKINPDGSFNVTEQITYDFGELNKHGIFRYFPINYRSGLFNYNYQVSDISTVDENGEYYPYKISHPGKNIEIKIGDPDVLVTGKKIYVINYKLNRALLNSSEGDELYWNVTGNGWEVPIGKVEAKILLPGEVNPDNLFAFCYVGDFGSEENCSGTMLENNGKGQTTSILFAHELVLKAGQGVTFKVIWPEGLITQPNKTILVKWFFKDNWVLFLPSIVFFVMLYLWYTRGRDPKGRGVIIAEFEVPDNLSPAELGALYSESVNNKYISAEIIYLAIKGYLRIERISVKGVLKDSSDYKLYQLKSADDNLNNIGKELVSSLFASGSEIVLSDLQDKFARSLKIVSDHIAGALVTRQYYVKDPVKARAWYYGAGAVIIIIGSFCFILQQAWFELINFILAGIIIIAFGILMAVKTKLGVDVKDKIKGLKLYLTVAEKDRINFHNAPEVTTEQFEKFLPYAMVLGVEKAWVKQFEKIYNYQPTWYQDPTYPMFSIASFGASINNFNSSAYSALSSTPSSGSGGGSSGGGGGGGGGGSW</sequence>
<keyword evidence="2" id="KW-0472">Membrane</keyword>
<feature type="transmembrane region" description="Helical" evidence="2">
    <location>
        <begin position="426"/>
        <end position="445"/>
    </location>
</feature>
<comment type="caution">
    <text evidence="6">The sequence shown here is derived from an EMBL/GenBank/DDBJ whole genome shotgun (WGS) entry which is preliminary data.</text>
</comment>
<feature type="region of interest" description="Disordered" evidence="1">
    <location>
        <begin position="547"/>
        <end position="569"/>
    </location>
</feature>